<proteinExistence type="predicted"/>
<keyword evidence="3" id="KW-1185">Reference proteome</keyword>
<feature type="compositionally biased region" description="Low complexity" evidence="1">
    <location>
        <begin position="141"/>
        <end position="150"/>
    </location>
</feature>
<dbReference type="AlphaFoldDB" id="A0A4Q9Q2G0"/>
<evidence type="ECO:0000313" key="3">
    <source>
        <dbReference type="Proteomes" id="UP000292082"/>
    </source>
</evidence>
<accession>A0A4Q9Q2G0</accession>
<name>A0A4Q9Q2G0_9APHY</name>
<dbReference type="Proteomes" id="UP000292082">
    <property type="component" value="Unassembled WGS sequence"/>
</dbReference>
<protein>
    <submittedName>
        <fullName evidence="2">Uncharacterized protein</fullName>
    </submittedName>
</protein>
<dbReference type="EMBL" id="ML145102">
    <property type="protein sequence ID" value="TBU60764.1"/>
    <property type="molecule type" value="Genomic_DNA"/>
</dbReference>
<reference evidence="2 3" key="1">
    <citation type="submission" date="2019-01" db="EMBL/GenBank/DDBJ databases">
        <title>Draft genome sequences of three monokaryotic isolates of the white-rot basidiomycete fungus Dichomitus squalens.</title>
        <authorList>
            <consortium name="DOE Joint Genome Institute"/>
            <person name="Lopez S.C."/>
            <person name="Andreopoulos B."/>
            <person name="Pangilinan J."/>
            <person name="Lipzen A."/>
            <person name="Riley R."/>
            <person name="Ahrendt S."/>
            <person name="Ng V."/>
            <person name="Barry K."/>
            <person name="Daum C."/>
            <person name="Grigoriev I.V."/>
            <person name="Hilden K.S."/>
            <person name="Makela M.R."/>
            <person name="de Vries R.P."/>
        </authorList>
    </citation>
    <scope>NUCLEOTIDE SEQUENCE [LARGE SCALE GENOMIC DNA]</scope>
    <source>
        <strain evidence="2 3">CBS 464.89</strain>
    </source>
</reference>
<sequence>MARRTRFCRPATLVTTSPVPASLLSESSLPSLSYGGHCALWHLWRICGQPPDAEVAGMCVSRNEAISDTTGGAPLPYSSRSLCAGGRLAMQFAIRHASGPRRRWARYLSSPRRLPHGPGGLAPPSRRYNVRGTPRIPPSNRGRASMMHRGGSMGGRKRV</sequence>
<organism evidence="2 3">
    <name type="scientific">Dichomitus squalens</name>
    <dbReference type="NCBI Taxonomy" id="114155"/>
    <lineage>
        <taxon>Eukaryota</taxon>
        <taxon>Fungi</taxon>
        <taxon>Dikarya</taxon>
        <taxon>Basidiomycota</taxon>
        <taxon>Agaricomycotina</taxon>
        <taxon>Agaricomycetes</taxon>
        <taxon>Polyporales</taxon>
        <taxon>Polyporaceae</taxon>
        <taxon>Dichomitus</taxon>
    </lineage>
</organism>
<evidence type="ECO:0000313" key="2">
    <source>
        <dbReference type="EMBL" id="TBU60764.1"/>
    </source>
</evidence>
<feature type="region of interest" description="Disordered" evidence="1">
    <location>
        <begin position="110"/>
        <end position="159"/>
    </location>
</feature>
<evidence type="ECO:0000256" key="1">
    <source>
        <dbReference type="SAM" id="MobiDB-lite"/>
    </source>
</evidence>
<gene>
    <name evidence="2" type="ORF">BD310DRAFT_922014</name>
</gene>